<reference evidence="2" key="3">
    <citation type="submission" date="2018-08" db="UniProtKB">
        <authorList>
            <consortium name="EnsemblPlants"/>
        </authorList>
    </citation>
    <scope>IDENTIFICATION</scope>
    <source>
        <strain evidence="2">cv. Bd21</strain>
    </source>
</reference>
<accession>A0A2K2DKA0</accession>
<proteinExistence type="predicted"/>
<name>A0A2K2DKA0_BRADI</name>
<evidence type="ECO:0000313" key="3">
    <source>
        <dbReference type="Proteomes" id="UP000008810"/>
    </source>
</evidence>
<dbReference type="InParanoid" id="A0A2K2DKA0"/>
<dbReference type="EMBL" id="CM000880">
    <property type="protein sequence ID" value="PNT74709.1"/>
    <property type="molecule type" value="Genomic_DNA"/>
</dbReference>
<organism evidence="1">
    <name type="scientific">Brachypodium distachyon</name>
    <name type="common">Purple false brome</name>
    <name type="synonym">Trachynia distachya</name>
    <dbReference type="NCBI Taxonomy" id="15368"/>
    <lineage>
        <taxon>Eukaryota</taxon>
        <taxon>Viridiplantae</taxon>
        <taxon>Streptophyta</taxon>
        <taxon>Embryophyta</taxon>
        <taxon>Tracheophyta</taxon>
        <taxon>Spermatophyta</taxon>
        <taxon>Magnoliopsida</taxon>
        <taxon>Liliopsida</taxon>
        <taxon>Poales</taxon>
        <taxon>Poaceae</taxon>
        <taxon>BOP clade</taxon>
        <taxon>Pooideae</taxon>
        <taxon>Stipodae</taxon>
        <taxon>Brachypodieae</taxon>
        <taxon>Brachypodium</taxon>
    </lineage>
</organism>
<evidence type="ECO:0000313" key="1">
    <source>
        <dbReference type="EMBL" id="PNT74709.1"/>
    </source>
</evidence>
<dbReference type="Proteomes" id="UP000008810">
    <property type="component" value="Chromosome 1"/>
</dbReference>
<dbReference type="Gramene" id="PNT74709">
    <property type="protein sequence ID" value="PNT74709"/>
    <property type="gene ID" value="BRADI_1g20765v3"/>
</dbReference>
<reference evidence="1" key="2">
    <citation type="submission" date="2017-06" db="EMBL/GenBank/DDBJ databases">
        <title>WGS assembly of Brachypodium distachyon.</title>
        <authorList>
            <consortium name="The International Brachypodium Initiative"/>
            <person name="Lucas S."/>
            <person name="Harmon-Smith M."/>
            <person name="Lail K."/>
            <person name="Tice H."/>
            <person name="Grimwood J."/>
            <person name="Bruce D."/>
            <person name="Barry K."/>
            <person name="Shu S."/>
            <person name="Lindquist E."/>
            <person name="Wang M."/>
            <person name="Pitluck S."/>
            <person name="Vogel J.P."/>
            <person name="Garvin D.F."/>
            <person name="Mockler T.C."/>
            <person name="Schmutz J."/>
            <person name="Rokhsar D."/>
            <person name="Bevan M.W."/>
        </authorList>
    </citation>
    <scope>NUCLEOTIDE SEQUENCE</scope>
    <source>
        <strain evidence="1">Bd21</strain>
    </source>
</reference>
<dbReference type="AlphaFoldDB" id="A0A2K2DKA0"/>
<reference evidence="1 2" key="1">
    <citation type="journal article" date="2010" name="Nature">
        <title>Genome sequencing and analysis of the model grass Brachypodium distachyon.</title>
        <authorList>
            <consortium name="International Brachypodium Initiative"/>
        </authorList>
    </citation>
    <scope>NUCLEOTIDE SEQUENCE [LARGE SCALE GENOMIC DNA]</scope>
    <source>
        <strain evidence="1 2">Bd21</strain>
    </source>
</reference>
<keyword evidence="3" id="KW-1185">Reference proteome</keyword>
<sequence>MTRCPPDGRRGCLMRSPAKNVLINPSPHACVYLKPRRRMPSCTQAGEEDMPLHVQDRSICGGGQYVLQWRKRRLPTDDQPATSATCPATTSPADLCLCVIYHDG</sequence>
<gene>
    <name evidence="1" type="ORF">BRADI_1g20765v3</name>
</gene>
<protein>
    <submittedName>
        <fullName evidence="1 2">Uncharacterized protein</fullName>
    </submittedName>
</protein>
<evidence type="ECO:0000313" key="2">
    <source>
        <dbReference type="EnsemblPlants" id="PNT74709"/>
    </source>
</evidence>
<dbReference type="EnsemblPlants" id="PNT74709">
    <property type="protein sequence ID" value="PNT74709"/>
    <property type="gene ID" value="BRADI_1g20765v3"/>
</dbReference>